<keyword evidence="1" id="KW-0378">Hydrolase</keyword>
<evidence type="ECO:0000313" key="1">
    <source>
        <dbReference type="EMBL" id="MBU5439091.1"/>
    </source>
</evidence>
<name>A0ABS6E8C9_9FIRM</name>
<sequence>MYKILALDLDGTLLNKKHEVSAKNREMIEKIKEKGIKIILLSGREPGSVKYYSEQLGLEEILSGFNGGIITDNKGEKIYFNQCLQEELAKETIFLSEKMNMCNVVFIGNKLYTQDKKDSRFKTFEKYTLVSIEEVGCLSTFLEKNKLWSNINKILLTDDNKILNECKDILEEKVDNGLTMQFSLPFFLEIFSKDISKGGALEEISKLYKVNKEEIIAIGDGENDITMIQYAGLGVAMDNAPENVKEIADFITLSNEEDGVSSVIKKFIVNK</sequence>
<dbReference type="Proteomes" id="UP000749471">
    <property type="component" value="Unassembled WGS sequence"/>
</dbReference>
<organism evidence="1 2">
    <name type="scientific">Tissierella simiarum</name>
    <dbReference type="NCBI Taxonomy" id="2841534"/>
    <lineage>
        <taxon>Bacteria</taxon>
        <taxon>Bacillati</taxon>
        <taxon>Bacillota</taxon>
        <taxon>Tissierellia</taxon>
        <taxon>Tissierellales</taxon>
        <taxon>Tissierellaceae</taxon>
        <taxon>Tissierella</taxon>
    </lineage>
</organism>
<dbReference type="NCBIfam" id="TIGR01484">
    <property type="entry name" value="HAD-SF-IIB"/>
    <property type="match status" value="1"/>
</dbReference>
<evidence type="ECO:0000313" key="2">
    <source>
        <dbReference type="Proteomes" id="UP000749471"/>
    </source>
</evidence>
<protein>
    <submittedName>
        <fullName evidence="1">Cof-type HAD-IIB family hydrolase</fullName>
    </submittedName>
</protein>
<dbReference type="PROSITE" id="PS01228">
    <property type="entry name" value="COF_1"/>
    <property type="match status" value="1"/>
</dbReference>
<dbReference type="SFLD" id="SFLDG01140">
    <property type="entry name" value="C2.B:_Phosphomannomutase_and_P"/>
    <property type="match status" value="1"/>
</dbReference>
<dbReference type="SFLD" id="SFLDS00003">
    <property type="entry name" value="Haloacid_Dehalogenase"/>
    <property type="match status" value="1"/>
</dbReference>
<dbReference type="InterPro" id="IPR000150">
    <property type="entry name" value="Cof"/>
</dbReference>
<dbReference type="RefSeq" id="WP_216520794.1">
    <property type="nucleotide sequence ID" value="NZ_JAHLPM010000012.1"/>
</dbReference>
<dbReference type="PROSITE" id="PS01229">
    <property type="entry name" value="COF_2"/>
    <property type="match status" value="1"/>
</dbReference>
<dbReference type="InterPro" id="IPR006379">
    <property type="entry name" value="HAD-SF_hydro_IIB"/>
</dbReference>
<proteinExistence type="predicted"/>
<gene>
    <name evidence="1" type="ORF">KQI42_13795</name>
</gene>
<dbReference type="Pfam" id="PF08282">
    <property type="entry name" value="Hydrolase_3"/>
    <property type="match status" value="1"/>
</dbReference>
<dbReference type="NCBIfam" id="TIGR00099">
    <property type="entry name" value="Cof-subfamily"/>
    <property type="match status" value="1"/>
</dbReference>
<accession>A0ABS6E8C9</accession>
<reference evidence="1 2" key="1">
    <citation type="submission" date="2021-06" db="EMBL/GenBank/DDBJ databases">
        <authorList>
            <person name="Sun Q."/>
            <person name="Li D."/>
        </authorList>
    </citation>
    <scope>NUCLEOTIDE SEQUENCE [LARGE SCALE GENOMIC DNA]</scope>
    <source>
        <strain evidence="1 2">MSJ-40</strain>
    </source>
</reference>
<dbReference type="PANTHER" id="PTHR10000:SF8">
    <property type="entry name" value="HAD SUPERFAMILY HYDROLASE-LIKE, TYPE 3"/>
    <property type="match status" value="1"/>
</dbReference>
<dbReference type="PANTHER" id="PTHR10000">
    <property type="entry name" value="PHOSPHOSERINE PHOSPHATASE"/>
    <property type="match status" value="1"/>
</dbReference>
<keyword evidence="2" id="KW-1185">Reference proteome</keyword>
<comment type="caution">
    <text evidence="1">The sequence shown here is derived from an EMBL/GenBank/DDBJ whole genome shotgun (WGS) entry which is preliminary data.</text>
</comment>
<dbReference type="GO" id="GO:0016787">
    <property type="term" value="F:hydrolase activity"/>
    <property type="evidence" value="ECO:0007669"/>
    <property type="project" value="UniProtKB-KW"/>
</dbReference>
<dbReference type="SFLD" id="SFLDG01144">
    <property type="entry name" value="C2.B.4:_PGP_Like"/>
    <property type="match status" value="1"/>
</dbReference>
<dbReference type="CDD" id="cd07516">
    <property type="entry name" value="HAD_Pase"/>
    <property type="match status" value="1"/>
</dbReference>
<dbReference type="EMBL" id="JAHLPM010000012">
    <property type="protein sequence ID" value="MBU5439091.1"/>
    <property type="molecule type" value="Genomic_DNA"/>
</dbReference>